<comment type="caution">
    <text evidence="2">The sequence shown here is derived from an EMBL/GenBank/DDBJ whole genome shotgun (WGS) entry which is preliminary data.</text>
</comment>
<dbReference type="PATRIC" id="fig|1566026.4.peg.3078"/>
<name>A0A0L8AMN9_9BACT</name>
<evidence type="ECO:0000313" key="2">
    <source>
        <dbReference type="EMBL" id="KOF03482.1"/>
    </source>
</evidence>
<dbReference type="EMBL" id="JSVA01000007">
    <property type="protein sequence ID" value="KOF03482.1"/>
    <property type="molecule type" value="Genomic_DNA"/>
</dbReference>
<feature type="transmembrane region" description="Helical" evidence="1">
    <location>
        <begin position="267"/>
        <end position="287"/>
    </location>
</feature>
<keyword evidence="1" id="KW-0812">Transmembrane</keyword>
<keyword evidence="1" id="KW-0472">Membrane</keyword>
<protein>
    <submittedName>
        <fullName evidence="2">Uncharacterized protein</fullName>
    </submittedName>
</protein>
<sequence length="657" mass="75464">MNIPYTDSIFIGLIRLFLWILFLYVMKRLFFKGKKSKNQINSMAGMWSFFASVIVVGVFLLVQINSYDLMTCLFIMVIFFGVRLVGIQNVLSDSARFRRQRKMILLDVIEKVEDKEPLIDIVEEKPTKRLSVNFGFVIMALTGFVAMVVRFYLFKYDNYQLSESWFSELAILKGISQQKWLSNDAGAVGQHALMTFYEKMTGISPEITLESFGILQAFILSFIIFWFMNIMTGSKVTVPLMATLSFAFFFNLVPINLSQITHGKETLMALTLVLPAMVYIYKPWLLYARSSRTYTSKIFVIFTAIALIDVYSLIVLIPPFILVASFFTSKNYRRFYFRALKAYSLATGLVLGVYALHFYHEGIDFFQFIVSNLLSVTSSTYTSNMILPYTELITIVQIVSLVSVIVMFFMMKSKKDKWASLIAFVIYVNVLIGISFLDFRYFDIDLFNEVLPVFISIILGVAIYLGMYLFVTKVKKVYMPEAIAVVLIFILFATGAFYGQKNLFGKEEPTSRLSKNVIAAYQEISASFLPYSYAVVNSGTFQPLSTNSHNFINYKDFLGEYAVRDSVYFANKEDKEFLRANTQYIIPNSLLVFIYNTTSEYGFNRLAINLNLTDEVMVSMEKLKSEGRTIRVFFKKEDLTVFEIVNNPGEARIKELL</sequence>
<feature type="transmembrane region" description="Helical" evidence="1">
    <location>
        <begin position="366"/>
        <end position="386"/>
    </location>
</feature>
<evidence type="ECO:0000256" key="1">
    <source>
        <dbReference type="SAM" id="Phobius"/>
    </source>
</evidence>
<feature type="transmembrane region" description="Helical" evidence="1">
    <location>
        <begin position="134"/>
        <end position="153"/>
    </location>
</feature>
<feature type="transmembrane region" description="Helical" evidence="1">
    <location>
        <begin position="6"/>
        <end position="26"/>
    </location>
</feature>
<feature type="transmembrane region" description="Helical" evidence="1">
    <location>
        <begin position="73"/>
        <end position="91"/>
    </location>
</feature>
<feature type="transmembrane region" description="Helical" evidence="1">
    <location>
        <begin position="451"/>
        <end position="470"/>
    </location>
</feature>
<feature type="transmembrane region" description="Helical" evidence="1">
    <location>
        <begin position="482"/>
        <end position="499"/>
    </location>
</feature>
<accession>A0A0L8AMN9</accession>
<feature type="transmembrane region" description="Helical" evidence="1">
    <location>
        <begin position="392"/>
        <end position="411"/>
    </location>
</feature>
<reference evidence="3" key="1">
    <citation type="submission" date="2014-11" db="EMBL/GenBank/DDBJ databases">
        <title>Genome sequencing of Roseivirga sp. D-25.</title>
        <authorList>
            <person name="Selvaratnam C."/>
            <person name="Thevarajoo S."/>
            <person name="Goh K.M."/>
            <person name="Eee R."/>
            <person name="Chan K.-G."/>
            <person name="Chong C.S."/>
        </authorList>
    </citation>
    <scope>NUCLEOTIDE SEQUENCE [LARGE SCALE GENOMIC DNA]</scope>
    <source>
        <strain evidence="3">D-25</strain>
    </source>
</reference>
<dbReference type="Proteomes" id="UP000036908">
    <property type="component" value="Unassembled WGS sequence"/>
</dbReference>
<keyword evidence="3" id="KW-1185">Reference proteome</keyword>
<feature type="transmembrane region" description="Helical" evidence="1">
    <location>
        <begin position="236"/>
        <end position="255"/>
    </location>
</feature>
<proteinExistence type="predicted"/>
<dbReference type="OrthoDB" id="1522258at2"/>
<feature type="transmembrane region" description="Helical" evidence="1">
    <location>
        <begin position="418"/>
        <end position="439"/>
    </location>
</feature>
<evidence type="ECO:0000313" key="3">
    <source>
        <dbReference type="Proteomes" id="UP000036908"/>
    </source>
</evidence>
<feature type="transmembrane region" description="Helical" evidence="1">
    <location>
        <begin position="207"/>
        <end position="229"/>
    </location>
</feature>
<dbReference type="AlphaFoldDB" id="A0A0L8AMN9"/>
<keyword evidence="1" id="KW-1133">Transmembrane helix</keyword>
<organism evidence="2 3">
    <name type="scientific">Roseivirga seohaensis subsp. aquiponti</name>
    <dbReference type="NCBI Taxonomy" id="1566026"/>
    <lineage>
        <taxon>Bacteria</taxon>
        <taxon>Pseudomonadati</taxon>
        <taxon>Bacteroidota</taxon>
        <taxon>Cytophagia</taxon>
        <taxon>Cytophagales</taxon>
        <taxon>Roseivirgaceae</taxon>
        <taxon>Roseivirga</taxon>
    </lineage>
</organism>
<feature type="transmembrane region" description="Helical" evidence="1">
    <location>
        <begin position="342"/>
        <end position="359"/>
    </location>
</feature>
<feature type="transmembrane region" description="Helical" evidence="1">
    <location>
        <begin position="299"/>
        <end position="322"/>
    </location>
</feature>
<gene>
    <name evidence="2" type="ORF">OB69_06255</name>
</gene>
<feature type="transmembrane region" description="Helical" evidence="1">
    <location>
        <begin position="47"/>
        <end position="67"/>
    </location>
</feature>